<feature type="region of interest" description="Disordered" evidence="1">
    <location>
        <begin position="364"/>
        <end position="404"/>
    </location>
</feature>
<keyword evidence="3" id="KW-1185">Reference proteome</keyword>
<dbReference type="FunFam" id="1.10.287.110:FF:000043">
    <property type="entry name" value="J-domain protein required for chloroplast accumulation response 1"/>
    <property type="match status" value="1"/>
</dbReference>
<sequence>MFFNPIYKHNPHFVSSSEYSGEWREKPRRKMDESWRMRMGLTPGLPRRRSMEDRSSSRTRRSIFAGAAEPEALDPDDFADVFGGPPRSLLAHKFSRSNSFYEEIFRPPEFAFPAPTKGGRSLPVFRIPAKNEAFYSDIFGSDDERRSRQRSGPQSKAKSKSNSSSALSSEELSPLRPAIGDDVALSAFASKLSSLMGILRLLSDCYRPINVPCRWNSTTMMPGEHPVKQGGALFSCNNQSFEIHYQENEYKENFKSSHFGFSRRVSSPETISLESNSYQSMKASADDWELSSPFSAVSGLCQEPEAKSLVHDHMLPELVIEQDDDEVMSSYVIEVNSNFREESCGTADIDEAIAWAKEKFQSRNSDEESSLRNEDNEQTTGVEGRSDAGESHDDGIGKASSKVQTETEKLDRDIRLWSSGKETDIRLLLSTLHHILWPESGWYAVPLPNLIESSQVKKAYQKARLCLHPDKLQQRGATLLQKYVAEKAFSILQVKQSWLELVFDTRCEQSWALIDNPPEALFWDFEFMQDKVKNWDEISFDVRGEDFGAHAKDSGQVLFLKAHGEKEGDDGVNGLQGSSAKIRVLGQCFTCINTHYLKAENFLFEFKGEFGLGWGIKGVALKDTFGFRCHMKD</sequence>
<protein>
    <submittedName>
        <fullName evidence="2">Auxilin-related protein 2</fullName>
    </submittedName>
</protein>
<feature type="compositionally biased region" description="Low complexity" evidence="1">
    <location>
        <begin position="160"/>
        <end position="170"/>
    </location>
</feature>
<dbReference type="GO" id="GO:0072318">
    <property type="term" value="P:clathrin coat disassembly"/>
    <property type="evidence" value="ECO:0007669"/>
    <property type="project" value="TreeGrafter"/>
</dbReference>
<dbReference type="Gene3D" id="1.10.287.110">
    <property type="entry name" value="DnaJ domain"/>
    <property type="match status" value="1"/>
</dbReference>
<feature type="compositionally biased region" description="Basic and acidic residues" evidence="1">
    <location>
        <begin position="364"/>
        <end position="375"/>
    </location>
</feature>
<evidence type="ECO:0000256" key="1">
    <source>
        <dbReference type="SAM" id="MobiDB-lite"/>
    </source>
</evidence>
<feature type="region of interest" description="Disordered" evidence="1">
    <location>
        <begin position="138"/>
        <end position="170"/>
    </location>
</feature>
<dbReference type="GO" id="GO:0030276">
    <property type="term" value="F:clathrin binding"/>
    <property type="evidence" value="ECO:0007669"/>
    <property type="project" value="TreeGrafter"/>
</dbReference>
<accession>A0A371G6P3</accession>
<name>A0A371G6P3_MUCPR</name>
<dbReference type="AlphaFoldDB" id="A0A371G6P3"/>
<dbReference type="PANTHER" id="PTHR23172:SF69">
    <property type="entry name" value="CHAPERONE DNAJ-DOMAIN SUPERFAMILY PROTEIN"/>
    <property type="match status" value="1"/>
</dbReference>
<feature type="compositionally biased region" description="Basic and acidic residues" evidence="1">
    <location>
        <begin position="384"/>
        <end position="396"/>
    </location>
</feature>
<dbReference type="OrthoDB" id="1717591at2759"/>
<comment type="caution">
    <text evidence="2">The sequence shown here is derived from an EMBL/GenBank/DDBJ whole genome shotgun (WGS) entry which is preliminary data.</text>
</comment>
<dbReference type="Proteomes" id="UP000257109">
    <property type="component" value="Unassembled WGS sequence"/>
</dbReference>
<proteinExistence type="predicted"/>
<organism evidence="2 3">
    <name type="scientific">Mucuna pruriens</name>
    <name type="common">Velvet bean</name>
    <name type="synonym">Dolichos pruriens</name>
    <dbReference type="NCBI Taxonomy" id="157652"/>
    <lineage>
        <taxon>Eukaryota</taxon>
        <taxon>Viridiplantae</taxon>
        <taxon>Streptophyta</taxon>
        <taxon>Embryophyta</taxon>
        <taxon>Tracheophyta</taxon>
        <taxon>Spermatophyta</taxon>
        <taxon>Magnoliopsida</taxon>
        <taxon>eudicotyledons</taxon>
        <taxon>Gunneridae</taxon>
        <taxon>Pentapetalae</taxon>
        <taxon>rosids</taxon>
        <taxon>fabids</taxon>
        <taxon>Fabales</taxon>
        <taxon>Fabaceae</taxon>
        <taxon>Papilionoideae</taxon>
        <taxon>50 kb inversion clade</taxon>
        <taxon>NPAAA clade</taxon>
        <taxon>indigoferoid/millettioid clade</taxon>
        <taxon>Phaseoleae</taxon>
        <taxon>Mucuna</taxon>
    </lineage>
</organism>
<feature type="region of interest" description="Disordered" evidence="1">
    <location>
        <begin position="39"/>
        <end position="60"/>
    </location>
</feature>
<dbReference type="STRING" id="157652.A0A371G6P3"/>
<dbReference type="EMBL" id="QJKJ01006643">
    <property type="protein sequence ID" value="RDX86003.1"/>
    <property type="molecule type" value="Genomic_DNA"/>
</dbReference>
<dbReference type="SUPFAM" id="SSF46565">
    <property type="entry name" value="Chaperone J-domain"/>
    <property type="match status" value="1"/>
</dbReference>
<dbReference type="InterPro" id="IPR036869">
    <property type="entry name" value="J_dom_sf"/>
</dbReference>
<evidence type="ECO:0000313" key="3">
    <source>
        <dbReference type="Proteomes" id="UP000257109"/>
    </source>
</evidence>
<dbReference type="GO" id="GO:0072583">
    <property type="term" value="P:clathrin-dependent endocytosis"/>
    <property type="evidence" value="ECO:0007669"/>
    <property type="project" value="TreeGrafter"/>
</dbReference>
<gene>
    <name evidence="2" type="ORF">CR513_32712</name>
</gene>
<dbReference type="GO" id="GO:0005737">
    <property type="term" value="C:cytoplasm"/>
    <property type="evidence" value="ECO:0007669"/>
    <property type="project" value="TreeGrafter"/>
</dbReference>
<reference evidence="2" key="1">
    <citation type="submission" date="2018-05" db="EMBL/GenBank/DDBJ databases">
        <title>Draft genome of Mucuna pruriens seed.</title>
        <authorList>
            <person name="Nnadi N.E."/>
            <person name="Vos R."/>
            <person name="Hasami M.H."/>
            <person name="Devisetty U.K."/>
            <person name="Aguiy J.C."/>
        </authorList>
    </citation>
    <scope>NUCLEOTIDE SEQUENCE [LARGE SCALE GENOMIC DNA]</scope>
    <source>
        <strain evidence="2">JCA_2017</strain>
    </source>
</reference>
<dbReference type="PANTHER" id="PTHR23172">
    <property type="entry name" value="AUXILIN/CYCLIN G-ASSOCIATED KINASE-RELATED"/>
    <property type="match status" value="1"/>
</dbReference>
<evidence type="ECO:0000313" key="2">
    <source>
        <dbReference type="EMBL" id="RDX86003.1"/>
    </source>
</evidence>
<feature type="non-terminal residue" evidence="2">
    <location>
        <position position="1"/>
    </location>
</feature>
<dbReference type="GO" id="GO:0031982">
    <property type="term" value="C:vesicle"/>
    <property type="evidence" value="ECO:0007669"/>
    <property type="project" value="TreeGrafter"/>
</dbReference>